<evidence type="ECO:0000313" key="3">
    <source>
        <dbReference type="Proteomes" id="UP001250932"/>
    </source>
</evidence>
<evidence type="ECO:0000259" key="1">
    <source>
        <dbReference type="Pfam" id="PF03190"/>
    </source>
</evidence>
<dbReference type="SUPFAM" id="SSF48208">
    <property type="entry name" value="Six-hairpin glycosidases"/>
    <property type="match status" value="1"/>
</dbReference>
<organism evidence="2 3">
    <name type="scientific">Candidatus Nitronereus thalassa</name>
    <dbReference type="NCBI Taxonomy" id="3020898"/>
    <lineage>
        <taxon>Bacteria</taxon>
        <taxon>Pseudomonadati</taxon>
        <taxon>Nitrospirota</taxon>
        <taxon>Nitrospiria</taxon>
        <taxon>Nitrospirales</taxon>
        <taxon>Nitrospiraceae</taxon>
        <taxon>Candidatus Nitronereus</taxon>
    </lineage>
</organism>
<dbReference type="InterPro" id="IPR008928">
    <property type="entry name" value="6-hairpin_glycosidase_sf"/>
</dbReference>
<sequence>MSDSPGKPSHIQWVEWDIQAFERAKTEDKLILLDLTAMWCHACHVMDETTYVNPEIVELLNSSFIPVRVETDQRPDIEARYKHGGWPTTSILLPSGEILFQANALTPEELLLALQETQSLYRKHKEDLFARAEKVWEQVEAATQARVPPDGAIPRDLPKHMLVTMKQSFDQANGGFRDAPKFFEPDAMTFLFEIHYWQQDPVVRQMALFTLDQQLKLYDPVWGGFYRYAERPDWTAPHYEKMLPIQAHNVLNYLEAYQITKSQKYRDVVEGTIRYVTRFLSDSERGGFFASQDADVRNISGSESFIPGKRYFSLNESERLMVGFPTIDHSIYTGWNGLMAKSFLVTSQVFGDERLREYALLTLDRLFEERYQPGKGMAHVIHEGHLKQFGLLEDQLWFTAALAEAYVTTGLSTYLDRAEQIVQDMIPLLEDKQGGGFFDRPRNVGSQGLLKFPYKDIKTNASLALVLSELSYLTGEVAYRDLAKRVLQFVVGGNNPLPVASLGLATQRFYQYPVHIVVVGEEQDVSTENLFKRALALYVPGKVVRHLDPQKDSLSVGEVTFPMSEVAQAFVCTDKLCSSPIQQAEALGKHLDELMAGLFQSQEPFPYAR</sequence>
<feature type="domain" description="Spermatogenesis-associated protein 20-like TRX" evidence="1">
    <location>
        <begin position="10"/>
        <end position="139"/>
    </location>
</feature>
<dbReference type="Pfam" id="PF03190">
    <property type="entry name" value="Thioredox_DsbH"/>
    <property type="match status" value="1"/>
</dbReference>
<dbReference type="SUPFAM" id="SSF52833">
    <property type="entry name" value="Thioredoxin-like"/>
    <property type="match status" value="1"/>
</dbReference>
<dbReference type="Gene3D" id="3.40.30.10">
    <property type="entry name" value="Glutaredoxin"/>
    <property type="match status" value="1"/>
</dbReference>
<dbReference type="Gene3D" id="1.50.10.20">
    <property type="match status" value="1"/>
</dbReference>
<dbReference type="PIRSF" id="PIRSF006402">
    <property type="entry name" value="UCP006402_thioredoxin"/>
    <property type="match status" value="1"/>
</dbReference>
<accession>A0ABU3KCM4</accession>
<dbReference type="RefSeq" id="WP_313834767.1">
    <property type="nucleotide sequence ID" value="NZ_JAQOUE010000002.1"/>
</dbReference>
<proteinExistence type="predicted"/>
<dbReference type="PANTHER" id="PTHR42899:SF1">
    <property type="entry name" value="SPERMATOGENESIS-ASSOCIATED PROTEIN 20"/>
    <property type="match status" value="1"/>
</dbReference>
<keyword evidence="3" id="KW-1185">Reference proteome</keyword>
<dbReference type="InterPro" id="IPR012341">
    <property type="entry name" value="6hp_glycosidase-like_sf"/>
</dbReference>
<name>A0ABU3KCM4_9BACT</name>
<dbReference type="EMBL" id="JAQOUE010000002">
    <property type="protein sequence ID" value="MDT7044182.1"/>
    <property type="molecule type" value="Genomic_DNA"/>
</dbReference>
<dbReference type="PANTHER" id="PTHR42899">
    <property type="entry name" value="SPERMATOGENESIS-ASSOCIATED PROTEIN 20"/>
    <property type="match status" value="1"/>
</dbReference>
<dbReference type="Gene3D" id="1.50.10.10">
    <property type="match status" value="1"/>
</dbReference>
<reference evidence="2 3" key="1">
    <citation type="journal article" date="2023" name="ISME J.">
        <title>Cultivation and genomic characterization of novel and ubiquitous marine nitrite-oxidizing bacteria from the Nitrospirales.</title>
        <authorList>
            <person name="Mueller A.J."/>
            <person name="Daebeler A."/>
            <person name="Herbold C.W."/>
            <person name="Kirkegaard R.H."/>
            <person name="Daims H."/>
        </authorList>
    </citation>
    <scope>NUCLEOTIDE SEQUENCE [LARGE SCALE GENOMIC DNA]</scope>
    <source>
        <strain evidence="2 3">EB</strain>
    </source>
</reference>
<dbReference type="InterPro" id="IPR036249">
    <property type="entry name" value="Thioredoxin-like_sf"/>
</dbReference>
<dbReference type="InterPro" id="IPR004879">
    <property type="entry name" value="Ssp411-like_TRX"/>
</dbReference>
<dbReference type="InterPro" id="IPR024705">
    <property type="entry name" value="Ssp411"/>
</dbReference>
<protein>
    <submittedName>
        <fullName evidence="2">DUF255 domain-containing protein</fullName>
    </submittedName>
</protein>
<dbReference type="Proteomes" id="UP001250932">
    <property type="component" value="Unassembled WGS sequence"/>
</dbReference>
<comment type="caution">
    <text evidence="2">The sequence shown here is derived from an EMBL/GenBank/DDBJ whole genome shotgun (WGS) entry which is preliminary data.</text>
</comment>
<gene>
    <name evidence="2" type="ORF">PPG34_17660</name>
</gene>
<evidence type="ECO:0000313" key="2">
    <source>
        <dbReference type="EMBL" id="MDT7044182.1"/>
    </source>
</evidence>